<sequence>MDLGLDGRVFILTGASRGLGFATAEALVADGAKVVISSRSVEGIGAAVERLGGGDVAEGVVADLTEPGTPQALVELARARWGRLDGALVSVGGPPQGTAAALSDDQWRSAFETVFLGTVRAARTFAAAMPDGGAIGLVLSTSAKSPLHGLGLSNGLRPGLAMVAKDMADEFGPRGIRVLSLLPGRILTDRNRELFAAGGDAEAAEAKATATVPLGRLGEPGEFGRVAAFVLSPVAGYLTGIAIPVDGGALRAL</sequence>
<dbReference type="PRINTS" id="PR00081">
    <property type="entry name" value="GDHRDH"/>
</dbReference>
<dbReference type="PANTHER" id="PTHR43943">
    <property type="entry name" value="DEHYDROGENASE/REDUCTASE (SDR FAMILY) MEMBER 4"/>
    <property type="match status" value="1"/>
</dbReference>
<dbReference type="EMBL" id="BOML01000036">
    <property type="protein sequence ID" value="GIE03295.1"/>
    <property type="molecule type" value="Genomic_DNA"/>
</dbReference>
<dbReference type="InterPro" id="IPR036291">
    <property type="entry name" value="NAD(P)-bd_dom_sf"/>
</dbReference>
<dbReference type="SUPFAM" id="SSF51735">
    <property type="entry name" value="NAD(P)-binding Rossmann-fold domains"/>
    <property type="match status" value="1"/>
</dbReference>
<comment type="caution">
    <text evidence="3">The sequence shown here is derived from an EMBL/GenBank/DDBJ whole genome shotgun (WGS) entry which is preliminary data.</text>
</comment>
<protein>
    <submittedName>
        <fullName evidence="3">Oxidoreductase</fullName>
    </submittedName>
</protein>
<organism evidence="3 4">
    <name type="scientific">Paractinoplanes durhamensis</name>
    <dbReference type="NCBI Taxonomy" id="113563"/>
    <lineage>
        <taxon>Bacteria</taxon>
        <taxon>Bacillati</taxon>
        <taxon>Actinomycetota</taxon>
        <taxon>Actinomycetes</taxon>
        <taxon>Micromonosporales</taxon>
        <taxon>Micromonosporaceae</taxon>
        <taxon>Paractinoplanes</taxon>
    </lineage>
</organism>
<evidence type="ECO:0000256" key="2">
    <source>
        <dbReference type="ARBA" id="ARBA00023002"/>
    </source>
</evidence>
<comment type="similarity">
    <text evidence="1">Belongs to the short-chain dehydrogenases/reductases (SDR) family.</text>
</comment>
<keyword evidence="4" id="KW-1185">Reference proteome</keyword>
<evidence type="ECO:0000313" key="4">
    <source>
        <dbReference type="Proteomes" id="UP000637628"/>
    </source>
</evidence>
<name>A0ABQ3Z0I3_9ACTN</name>
<dbReference type="PANTHER" id="PTHR43943:SF17">
    <property type="entry name" value="3-PHENYLPROPIONATE-DIHYDRODIOL_CINNAMIC ACID-DIHYDRODIOL DEHYDROGENASE"/>
    <property type="match status" value="1"/>
</dbReference>
<evidence type="ECO:0000313" key="3">
    <source>
        <dbReference type="EMBL" id="GIE03295.1"/>
    </source>
</evidence>
<accession>A0ABQ3Z0I3</accession>
<reference evidence="3 4" key="1">
    <citation type="submission" date="2021-01" db="EMBL/GenBank/DDBJ databases">
        <title>Whole genome shotgun sequence of Actinoplanes durhamensis NBRC 14914.</title>
        <authorList>
            <person name="Komaki H."/>
            <person name="Tamura T."/>
        </authorList>
    </citation>
    <scope>NUCLEOTIDE SEQUENCE [LARGE SCALE GENOMIC DNA]</scope>
    <source>
        <strain evidence="3 4">NBRC 14914</strain>
    </source>
</reference>
<proteinExistence type="inferred from homology"/>
<dbReference type="InterPro" id="IPR002347">
    <property type="entry name" value="SDR_fam"/>
</dbReference>
<dbReference type="Proteomes" id="UP000637628">
    <property type="component" value="Unassembled WGS sequence"/>
</dbReference>
<dbReference type="Gene3D" id="3.40.50.720">
    <property type="entry name" value="NAD(P)-binding Rossmann-like Domain"/>
    <property type="match status" value="1"/>
</dbReference>
<dbReference type="RefSeq" id="WP_203729055.1">
    <property type="nucleotide sequence ID" value="NZ_BAAATX010000030.1"/>
</dbReference>
<keyword evidence="2" id="KW-0560">Oxidoreductase</keyword>
<gene>
    <name evidence="3" type="ORF">Adu01nite_46450</name>
</gene>
<evidence type="ECO:0000256" key="1">
    <source>
        <dbReference type="ARBA" id="ARBA00006484"/>
    </source>
</evidence>
<dbReference type="Pfam" id="PF13561">
    <property type="entry name" value="adh_short_C2"/>
    <property type="match status" value="1"/>
</dbReference>